<feature type="signal peptide" evidence="1">
    <location>
        <begin position="1"/>
        <end position="23"/>
    </location>
</feature>
<organism evidence="2 3">
    <name type="scientific">Dyadobacter chenhuakuii</name>
    <dbReference type="NCBI Taxonomy" id="2909339"/>
    <lineage>
        <taxon>Bacteria</taxon>
        <taxon>Pseudomonadati</taxon>
        <taxon>Bacteroidota</taxon>
        <taxon>Cytophagia</taxon>
        <taxon>Cytophagales</taxon>
        <taxon>Spirosomataceae</taxon>
        <taxon>Dyadobacter</taxon>
    </lineage>
</organism>
<accession>A0A9X1QBP9</accession>
<dbReference type="RefSeq" id="WP_235176959.1">
    <property type="nucleotide sequence ID" value="NZ_JAKFFV010000003.1"/>
</dbReference>
<sequence>MQHIVMRTFLFCAILLVATISCDWIGNTPSFGDDFITYTIKAGDHEVEKNANTPFKASSLRFQVVFDSSCIYQTAIPENQFDINKLYGFSDCSSQHQNNSARFGWNWLEGNIHIYAYTYANGIREVKDLGTAELNETNSFKIALEDNAYIFSYHGVDTNMPRHCSGGVGIAYKLLPYFGGDEVAPHEMKIKIRNL</sequence>
<evidence type="ECO:0000256" key="1">
    <source>
        <dbReference type="SAM" id="SignalP"/>
    </source>
</evidence>
<evidence type="ECO:0000313" key="3">
    <source>
        <dbReference type="Proteomes" id="UP001139411"/>
    </source>
</evidence>
<name>A0A9X1QBP9_9BACT</name>
<dbReference type="Proteomes" id="UP001139411">
    <property type="component" value="Unassembled WGS sequence"/>
</dbReference>
<evidence type="ECO:0008006" key="4">
    <source>
        <dbReference type="Google" id="ProtNLM"/>
    </source>
</evidence>
<comment type="caution">
    <text evidence="2">The sequence shown here is derived from an EMBL/GenBank/DDBJ whole genome shotgun (WGS) entry which is preliminary data.</text>
</comment>
<reference evidence="2" key="1">
    <citation type="submission" date="2022-01" db="EMBL/GenBank/DDBJ databases">
        <title>Novel species in genus Dyadobacter.</title>
        <authorList>
            <person name="Ma C."/>
        </authorList>
    </citation>
    <scope>NUCLEOTIDE SEQUENCE</scope>
    <source>
        <strain evidence="2">CY357</strain>
    </source>
</reference>
<dbReference type="EMBL" id="JAKFFV010000003">
    <property type="protein sequence ID" value="MCF2497532.1"/>
    <property type="molecule type" value="Genomic_DNA"/>
</dbReference>
<evidence type="ECO:0000313" key="2">
    <source>
        <dbReference type="EMBL" id="MCF2497532.1"/>
    </source>
</evidence>
<dbReference type="AlphaFoldDB" id="A0A9X1QBP9"/>
<dbReference type="PROSITE" id="PS51257">
    <property type="entry name" value="PROKAR_LIPOPROTEIN"/>
    <property type="match status" value="1"/>
</dbReference>
<keyword evidence="1" id="KW-0732">Signal</keyword>
<proteinExistence type="predicted"/>
<feature type="chain" id="PRO_5040963648" description="Lipoprotein" evidence="1">
    <location>
        <begin position="24"/>
        <end position="195"/>
    </location>
</feature>
<protein>
    <recommendedName>
        <fullName evidence="4">Lipoprotein</fullName>
    </recommendedName>
</protein>
<gene>
    <name evidence="2" type="ORF">L0661_04395</name>
</gene>